<keyword evidence="5 12" id="KW-0479">Metal-binding</keyword>
<dbReference type="PANTHER" id="PTHR10584:SF166">
    <property type="entry name" value="RIBOKINASE"/>
    <property type="match status" value="1"/>
</dbReference>
<keyword evidence="7 12" id="KW-0418">Kinase</keyword>
<feature type="active site" description="Proton acceptor" evidence="12">
    <location>
        <position position="257"/>
    </location>
</feature>
<dbReference type="Gene3D" id="3.40.1190.20">
    <property type="match status" value="1"/>
</dbReference>
<feature type="binding site" evidence="12">
    <location>
        <position position="287"/>
    </location>
    <ligand>
        <name>K(+)</name>
        <dbReference type="ChEBI" id="CHEBI:29103"/>
    </ligand>
</feature>
<comment type="activity regulation">
    <text evidence="12">Activated by a monovalent cation that binds near, but not in, the active site. The most likely occupant of the site in vivo is potassium. Ion binding induces a conformational change that may alter substrate affinity.</text>
</comment>
<feature type="binding site" evidence="12">
    <location>
        <begin position="224"/>
        <end position="229"/>
    </location>
    <ligand>
        <name>ATP</name>
        <dbReference type="ChEBI" id="CHEBI:30616"/>
    </ligand>
</feature>
<dbReference type="EC" id="2.7.1.15" evidence="2 12"/>
<feature type="binding site" evidence="12">
    <location>
        <position position="296"/>
    </location>
    <ligand>
        <name>K(+)</name>
        <dbReference type="ChEBI" id="CHEBI:29103"/>
    </ligand>
</feature>
<comment type="catalytic activity">
    <reaction evidence="12">
        <text>D-ribose + ATP = D-ribose 5-phosphate + ADP + H(+)</text>
        <dbReference type="Rhea" id="RHEA:13697"/>
        <dbReference type="ChEBI" id="CHEBI:15378"/>
        <dbReference type="ChEBI" id="CHEBI:30616"/>
        <dbReference type="ChEBI" id="CHEBI:47013"/>
        <dbReference type="ChEBI" id="CHEBI:78346"/>
        <dbReference type="ChEBI" id="CHEBI:456216"/>
        <dbReference type="EC" id="2.7.1.15"/>
    </reaction>
</comment>
<evidence type="ECO:0000256" key="5">
    <source>
        <dbReference type="ARBA" id="ARBA00022723"/>
    </source>
</evidence>
<dbReference type="GO" id="GO:0004747">
    <property type="term" value="F:ribokinase activity"/>
    <property type="evidence" value="ECO:0007669"/>
    <property type="project" value="UniProtKB-EC"/>
</dbReference>
<comment type="subcellular location">
    <subcellularLocation>
        <location evidence="12">Cytoplasm</location>
    </subcellularLocation>
</comment>
<name>A0ABU0PMH4_9MICC</name>
<keyword evidence="4 12" id="KW-0808">Transferase</keyword>
<evidence type="ECO:0000256" key="9">
    <source>
        <dbReference type="ARBA" id="ARBA00022842"/>
    </source>
</evidence>
<comment type="function">
    <text evidence="12">Catalyzes the phosphorylation of ribose at O-5 in a reaction requiring ATP and magnesium. The resulting D-ribose-5-phosphate can then be used either for sythesis of nucleotides, histidine, and tryptophan, or as a component of the pentose phosphate pathway.</text>
</comment>
<comment type="caution">
    <text evidence="12">Lacks conserved residue(s) required for the propagation of feature annotation.</text>
</comment>
<evidence type="ECO:0000256" key="8">
    <source>
        <dbReference type="ARBA" id="ARBA00022840"/>
    </source>
</evidence>
<dbReference type="InterPro" id="IPR011877">
    <property type="entry name" value="Ribokinase"/>
</dbReference>
<evidence type="ECO:0000256" key="11">
    <source>
        <dbReference type="ARBA" id="ARBA00023277"/>
    </source>
</evidence>
<feature type="binding site" evidence="12">
    <location>
        <position position="145"/>
    </location>
    <ligand>
        <name>substrate</name>
    </ligand>
</feature>
<feature type="binding site" evidence="12">
    <location>
        <position position="251"/>
    </location>
    <ligand>
        <name>K(+)</name>
        <dbReference type="ChEBI" id="CHEBI:29103"/>
    </ligand>
</feature>
<comment type="pathway">
    <text evidence="12">Carbohydrate metabolism; D-ribose degradation; D-ribose 5-phosphate from beta-D-ribopyranose: step 2/2.</text>
</comment>
<evidence type="ECO:0000313" key="14">
    <source>
        <dbReference type="EMBL" id="MDQ0675159.1"/>
    </source>
</evidence>
<protein>
    <recommendedName>
        <fullName evidence="3 12">Ribokinase</fullName>
        <shortName evidence="12">RK</shortName>
        <ecNumber evidence="2 12">2.7.1.15</ecNumber>
    </recommendedName>
</protein>
<keyword evidence="10 12" id="KW-0630">Potassium</keyword>
<dbReference type="InterPro" id="IPR029056">
    <property type="entry name" value="Ribokinase-like"/>
</dbReference>
<dbReference type="RefSeq" id="WP_306637278.1">
    <property type="nucleotide sequence ID" value="NZ_JAUSXB010000001.1"/>
</dbReference>
<dbReference type="Proteomes" id="UP001236806">
    <property type="component" value="Unassembled WGS sequence"/>
</dbReference>
<dbReference type="PRINTS" id="PR00990">
    <property type="entry name" value="RIBOKINASE"/>
</dbReference>
<comment type="cofactor">
    <cofactor evidence="12">
        <name>Mg(2+)</name>
        <dbReference type="ChEBI" id="CHEBI:18420"/>
    </cofactor>
    <text evidence="12">Requires a divalent cation, most likely magnesium in vivo, as an electrophilic catalyst to aid phosphoryl group transfer. It is the chelate of the metal and the nucleotide that is the actual substrate.</text>
</comment>
<keyword evidence="11 12" id="KW-0119">Carbohydrate metabolism</keyword>
<proteinExistence type="inferred from homology"/>
<keyword evidence="12" id="KW-0963">Cytoplasm</keyword>
<keyword evidence="6 12" id="KW-0547">Nucleotide-binding</keyword>
<feature type="binding site" evidence="12">
    <location>
        <begin position="14"/>
        <end position="16"/>
    </location>
    <ligand>
        <name>substrate</name>
    </ligand>
</feature>
<dbReference type="InterPro" id="IPR011611">
    <property type="entry name" value="PfkB_dom"/>
</dbReference>
<comment type="caution">
    <text evidence="14">The sequence shown here is derived from an EMBL/GenBank/DDBJ whole genome shotgun (WGS) entry which is preliminary data.</text>
</comment>
<evidence type="ECO:0000256" key="2">
    <source>
        <dbReference type="ARBA" id="ARBA00012035"/>
    </source>
</evidence>
<keyword evidence="9 12" id="KW-0460">Magnesium</keyword>
<organism evidence="14 15">
    <name type="scientific">Pseudarthrobacter siccitolerans</name>
    <dbReference type="NCBI Taxonomy" id="861266"/>
    <lineage>
        <taxon>Bacteria</taxon>
        <taxon>Bacillati</taxon>
        <taxon>Actinomycetota</taxon>
        <taxon>Actinomycetes</taxon>
        <taxon>Micrococcales</taxon>
        <taxon>Micrococcaceae</taxon>
        <taxon>Pseudarthrobacter</taxon>
    </lineage>
</organism>
<evidence type="ECO:0000256" key="7">
    <source>
        <dbReference type="ARBA" id="ARBA00022777"/>
    </source>
</evidence>
<sequence length="316" mass="31748">MQEGAEVLVIGSANLDYIVQVAAPPAPGETVLAKNMIKHPGGKGANQAVAAAKMGAEVRFVGCVGDDNDGALLLRELRAEGVDTTAVEIVSHARTGLALVSVFDSGENSITVVPGANFSLHPGRVKRAIAGGGANGTGAVVLQGEVKSEIIDAAAQAAEAVGARVVLNLAPYRAVAKETLSLCDPLVVNQSEAEAMVGFQIPEAAAAQQALTILLATVRSAVITLGGAGACWADTSGSGHVPAPEVEAVMDTTGAGDAFVGALAAELSAGLSLRQATETGVRAGSFAVGRFGAQSSYPTRSELGILASTETGQRVR</sequence>
<comment type="similarity">
    <text evidence="12">Belongs to the carbohydrate kinase PfkB family. Ribokinase subfamily.</text>
</comment>
<dbReference type="InterPro" id="IPR002139">
    <property type="entry name" value="Ribo/fructo_kinase"/>
</dbReference>
<keyword evidence="15" id="KW-1185">Reference proteome</keyword>
<evidence type="ECO:0000313" key="15">
    <source>
        <dbReference type="Proteomes" id="UP001236806"/>
    </source>
</evidence>
<reference evidence="14 15" key="1">
    <citation type="submission" date="2023-07" db="EMBL/GenBank/DDBJ databases">
        <title>Comparative genomics of wheat-associated soil bacteria to identify genetic determinants of phenazine resistance.</title>
        <authorList>
            <person name="Mouncey N."/>
        </authorList>
    </citation>
    <scope>NUCLEOTIDE SEQUENCE [LARGE SCALE GENOMIC DNA]</scope>
    <source>
        <strain evidence="14 15">W1I3</strain>
    </source>
</reference>
<evidence type="ECO:0000256" key="10">
    <source>
        <dbReference type="ARBA" id="ARBA00022958"/>
    </source>
</evidence>
<evidence type="ECO:0000256" key="1">
    <source>
        <dbReference type="ARBA" id="ARBA00005380"/>
    </source>
</evidence>
<evidence type="ECO:0000256" key="3">
    <source>
        <dbReference type="ARBA" id="ARBA00016943"/>
    </source>
</evidence>
<gene>
    <name evidence="12" type="primary">rbsK</name>
    <name evidence="14" type="ORF">QFZ36_002720</name>
</gene>
<dbReference type="InterPro" id="IPR002173">
    <property type="entry name" value="Carboh/pur_kinase_PfkB_CS"/>
</dbReference>
<evidence type="ECO:0000256" key="4">
    <source>
        <dbReference type="ARBA" id="ARBA00022679"/>
    </source>
</evidence>
<comment type="similarity">
    <text evidence="1">Belongs to the carbohydrate kinase pfkB family.</text>
</comment>
<keyword evidence="8 12" id="KW-0067">ATP-binding</keyword>
<feature type="binding site" evidence="12">
    <location>
        <position position="189"/>
    </location>
    <ligand>
        <name>ATP</name>
        <dbReference type="ChEBI" id="CHEBI:30616"/>
    </ligand>
</feature>
<dbReference type="Pfam" id="PF00294">
    <property type="entry name" value="PfkB"/>
    <property type="match status" value="1"/>
</dbReference>
<evidence type="ECO:0000256" key="12">
    <source>
        <dbReference type="HAMAP-Rule" id="MF_01987"/>
    </source>
</evidence>
<feature type="binding site" evidence="12">
    <location>
        <position position="257"/>
    </location>
    <ligand>
        <name>substrate</name>
    </ligand>
</feature>
<feature type="binding site" evidence="12">
    <location>
        <position position="292"/>
    </location>
    <ligand>
        <name>K(+)</name>
        <dbReference type="ChEBI" id="CHEBI:29103"/>
    </ligand>
</feature>
<evidence type="ECO:0000256" key="6">
    <source>
        <dbReference type="ARBA" id="ARBA00022741"/>
    </source>
</evidence>
<feature type="binding site" evidence="12">
    <location>
        <begin position="256"/>
        <end position="257"/>
    </location>
    <ligand>
        <name>ATP</name>
        <dbReference type="ChEBI" id="CHEBI:30616"/>
    </ligand>
</feature>
<feature type="binding site" evidence="12">
    <location>
        <position position="253"/>
    </location>
    <ligand>
        <name>K(+)</name>
        <dbReference type="ChEBI" id="CHEBI:29103"/>
    </ligand>
</feature>
<dbReference type="EMBL" id="JAUSXB010000001">
    <property type="protein sequence ID" value="MDQ0675159.1"/>
    <property type="molecule type" value="Genomic_DNA"/>
</dbReference>
<dbReference type="SUPFAM" id="SSF53613">
    <property type="entry name" value="Ribokinase-like"/>
    <property type="match status" value="1"/>
</dbReference>
<dbReference type="PROSITE" id="PS00584">
    <property type="entry name" value="PFKB_KINASES_2"/>
    <property type="match status" value="1"/>
</dbReference>
<dbReference type="HAMAP" id="MF_01987">
    <property type="entry name" value="Ribokinase"/>
    <property type="match status" value="1"/>
</dbReference>
<evidence type="ECO:0000259" key="13">
    <source>
        <dbReference type="Pfam" id="PF00294"/>
    </source>
</evidence>
<feature type="binding site" evidence="12">
    <location>
        <begin position="42"/>
        <end position="46"/>
    </location>
    <ligand>
        <name>substrate</name>
    </ligand>
</feature>
<feature type="domain" description="Carbohydrate kinase PfkB" evidence="13">
    <location>
        <begin position="6"/>
        <end position="300"/>
    </location>
</feature>
<accession>A0ABU0PMH4</accession>
<dbReference type="PANTHER" id="PTHR10584">
    <property type="entry name" value="SUGAR KINASE"/>
    <property type="match status" value="1"/>
</dbReference>
<dbReference type="CDD" id="cd01174">
    <property type="entry name" value="ribokinase"/>
    <property type="match status" value="1"/>
</dbReference>
<feature type="binding site" evidence="12">
    <location>
        <position position="290"/>
    </location>
    <ligand>
        <name>K(+)</name>
        <dbReference type="ChEBI" id="CHEBI:29103"/>
    </ligand>
</feature>
<comment type="subunit">
    <text evidence="12">Homodimer.</text>
</comment>